<dbReference type="PANTHER" id="PTHR24058">
    <property type="entry name" value="DUAL SPECIFICITY PROTEIN KINASE"/>
    <property type="match status" value="1"/>
</dbReference>
<protein>
    <recommendedName>
        <fullName evidence="7">Protein kinase domain-containing protein</fullName>
    </recommendedName>
</protein>
<organism evidence="8 9">
    <name type="scientific">Pythium insidiosum</name>
    <name type="common">Pythiosis disease agent</name>
    <dbReference type="NCBI Taxonomy" id="114742"/>
    <lineage>
        <taxon>Eukaryota</taxon>
        <taxon>Sar</taxon>
        <taxon>Stramenopiles</taxon>
        <taxon>Oomycota</taxon>
        <taxon>Peronosporomycetes</taxon>
        <taxon>Pythiales</taxon>
        <taxon>Pythiaceae</taxon>
        <taxon>Pythium</taxon>
    </lineage>
</organism>
<feature type="compositionally biased region" description="Acidic residues" evidence="6">
    <location>
        <begin position="840"/>
        <end position="850"/>
    </location>
</feature>
<dbReference type="EMBL" id="JAKCXM010000349">
    <property type="protein sequence ID" value="KAJ0395359.1"/>
    <property type="molecule type" value="Genomic_DNA"/>
</dbReference>
<evidence type="ECO:0000256" key="6">
    <source>
        <dbReference type="SAM" id="MobiDB-lite"/>
    </source>
</evidence>
<dbReference type="GO" id="GO:0004674">
    <property type="term" value="F:protein serine/threonine kinase activity"/>
    <property type="evidence" value="ECO:0007669"/>
    <property type="project" value="UniProtKB-KW"/>
</dbReference>
<feature type="region of interest" description="Disordered" evidence="6">
    <location>
        <begin position="317"/>
        <end position="370"/>
    </location>
</feature>
<dbReference type="PROSITE" id="PS00108">
    <property type="entry name" value="PROTEIN_KINASE_ST"/>
    <property type="match status" value="1"/>
</dbReference>
<dbReference type="InterPro" id="IPR036872">
    <property type="entry name" value="CH_dom_sf"/>
</dbReference>
<keyword evidence="2" id="KW-0808">Transferase</keyword>
<dbReference type="InterPro" id="IPR050494">
    <property type="entry name" value="Ser_Thr_dual-spec_kinase"/>
</dbReference>
<dbReference type="InterPro" id="IPR008271">
    <property type="entry name" value="Ser/Thr_kinase_AS"/>
</dbReference>
<dbReference type="Proteomes" id="UP001209570">
    <property type="component" value="Unassembled WGS sequence"/>
</dbReference>
<evidence type="ECO:0000256" key="5">
    <source>
        <dbReference type="ARBA" id="ARBA00022840"/>
    </source>
</evidence>
<evidence type="ECO:0000256" key="3">
    <source>
        <dbReference type="ARBA" id="ARBA00022741"/>
    </source>
</evidence>
<dbReference type="InterPro" id="IPR011009">
    <property type="entry name" value="Kinase-like_dom_sf"/>
</dbReference>
<dbReference type="InterPro" id="IPR010441">
    <property type="entry name" value="CH_2"/>
</dbReference>
<dbReference type="PANTHER" id="PTHR24058:SF124">
    <property type="entry name" value="PROTEIN KINASE SUPERFAMILY PROTEIN"/>
    <property type="match status" value="1"/>
</dbReference>
<gene>
    <name evidence="8" type="ORF">P43SY_000939</name>
</gene>
<keyword evidence="5" id="KW-0067">ATP-binding</keyword>
<proteinExistence type="predicted"/>
<keyword evidence="4" id="KW-0418">Kinase</keyword>
<keyword evidence="1" id="KW-0723">Serine/threonine-protein kinase</keyword>
<reference evidence="8" key="1">
    <citation type="submission" date="2021-12" db="EMBL/GenBank/DDBJ databases">
        <title>Prjna785345.</title>
        <authorList>
            <person name="Rujirawat T."/>
            <person name="Krajaejun T."/>
        </authorList>
    </citation>
    <scope>NUCLEOTIDE SEQUENCE</scope>
    <source>
        <strain evidence="8">Pi057C3</strain>
    </source>
</reference>
<dbReference type="GO" id="GO:0005524">
    <property type="term" value="F:ATP binding"/>
    <property type="evidence" value="ECO:0007669"/>
    <property type="project" value="UniProtKB-KW"/>
</dbReference>
<dbReference type="PROSITE" id="PS50011">
    <property type="entry name" value="PROTEIN_KINASE_DOM"/>
    <property type="match status" value="1"/>
</dbReference>
<keyword evidence="3" id="KW-0547">Nucleotide-binding</keyword>
<feature type="region of interest" description="Disordered" evidence="6">
    <location>
        <begin position="1242"/>
        <end position="1268"/>
    </location>
</feature>
<dbReference type="InterPro" id="IPR000719">
    <property type="entry name" value="Prot_kinase_dom"/>
</dbReference>
<sequence>MQFAGGMTHTEDLVREEHNRRKEMERTELIHLILESIASVPMAVEKIHTNPKLRAALTQQMGEQHALLNRIFDGTDLEQERSAEGTAAEQIFWAEERPSGSFGLDASPTTMVLDADDNEESEDGSSAYDSEYENDLADAHLVRLIDYFYFREHLIIVTELLRDNLYEFSKLLADRGHANYFTIPRLKKVACQILEALEFLHSLGLVHCDLKPENILISNFNECRIKVIDFGSSCFVTDELTSYVQSRSYRAPEVILGLEYDQKIDMWSLGCVLAELFTGDVLFKNNSEQSLLERIIAAIGPVPSDLLQDQADLLIQFTENPPGPDSSDRSAAASALAPRDRQLPSAEEDTHGDGDGSQLGETVDASPAPRSTALYHDRWARYYPGMEVAVVTNIEKPPSPPEGYVPLRLGVHRQFDEPLLPEECDDMTGFSMDTLQWDAPLLEARLHELTTWMRRPTHGAMTTLLLHWLNEELHLHRRVEVLERDLSNGYVFAEVLSLHGFEDRLDRYSDLADVPTRIRNLELLGQAMAKAGLGELSMTIKRGVLMENRSIILQLLFRIKDFVQARRSTASQGPKDVPPRVYDPPPEKEDPFIRDVDERFVKECREAFRPTEIAFDRNVNMAVHLRKFPQTQWRAENALRDHQERLRADKAEQAANGMSAMRSHLKAKHDFMQDWDQERYEKWKETQRLQMLAERNDLRLELTLEERKRRFQAAKLCAEQADAADGVAFFERNMTRLGLDGPSSGAGAEPPLRAVPATDAGPLAHLQALEQRVGSLQFRPSNNVQMMKELRARRKAQLAAEKDRRIRRMKAMRASTPPTSSIAETNQRATATEQWMSQHDEDDEDDDSDDDERRETTTGFSAHEQFLQTKKEELEANYARLHDIGVVRRERDLEALSGIRAQRRLRSTAEHEAVCRELIASIASFAITVSEQRLVSDSPEWLALRQSYWHAPFRVISPIVDDTEDGDLGSRDVMRRFLGLTGVWSRFAPLHKDRSLAFDLERRLEVFAERVAALAVDCDALSLSPTATGDGALTTVAVFTADERCARLARSFAAAQALLFIDVDELVEECIQHSYDPQKQADHAASLAPRERTLGAFGPRLSALRQKSTPVPDAQVVEIVIAVMQLAKRSDNSAEEPSERNENETARPAPRAWAGYLLHNFPRTLEEAKCLEKALVATLDIEEDAKTQRLAALEAALANDEPAPNSLVSRVPPEVPDVPAPPTSAPFFSSIDLLLVIKPWTPPQEQPSRSGTPVETDPAIAVSDRPSRASVAKIDPELEASRRREALVQVERFVGRTSRCVTVDQLERVPDSVILEMSYLALQVYAMDPAHRHLVGAVRCETSVSLPREMALAREQRRQEMTAEERLAWMLATQELTLHANALTLLGDRVRARFKQLQEALCRQFGRLEDVLAATSVALWAAQEQLDGILQQRGDDFQATIDAALCRVSRKGATDKERLWTDVEVSLGDIVECQRLAANAFLQDQAEKSSLELLAVLRRWIAVLPLVVLELREHAQDVLDLLQNGLYSHVPFLACAFPAAFSVAARLADLTTAVSTLEAFCEPPVVALPGIGDEIQRLLSPITALCVGAEDEFASLPSSSYELHQQRVTAALTGVTLDRVIALLGVANDLFTAAIATGQRQREELQQYVKNDLRWKSELIAATMARLRASQQARWPVVAPLAPRLSDPSQRLTTHHRSQFLSVPQVVQWIRRLRSSGPTPHQKTAILKTEDVIAATLEVARTHSFPHQWLDATAVASLAMRWSLGDRVAWQTLVFAVVSRQFGVPLPSVDAIETLLSTAARESKSDSDRWHVSVQELGRLPLWFVDTDIARDYRLLMSELFRTGSEDTHSVDLTALVLTLCAAPALSEDPYAFATSVVFPEDDKGLRRAVQVLKRWPEVDGAPALGQAPLRVLCEFVGVDWDANKAEQISADESRLLLSSDLDGFVEICRAFDRALVFRLALHEPFRALVDGS</sequence>
<evidence type="ECO:0000256" key="2">
    <source>
        <dbReference type="ARBA" id="ARBA00022679"/>
    </source>
</evidence>
<evidence type="ECO:0000259" key="7">
    <source>
        <dbReference type="PROSITE" id="PS50011"/>
    </source>
</evidence>
<feature type="region of interest" description="Disordered" evidence="6">
    <location>
        <begin position="810"/>
        <end position="866"/>
    </location>
</feature>
<evidence type="ECO:0000313" key="9">
    <source>
        <dbReference type="Proteomes" id="UP001209570"/>
    </source>
</evidence>
<feature type="compositionally biased region" description="Basic and acidic residues" evidence="6">
    <location>
        <begin position="338"/>
        <end position="354"/>
    </location>
</feature>
<dbReference type="Gene3D" id="1.10.510.10">
    <property type="entry name" value="Transferase(Phosphotransferase) domain 1"/>
    <property type="match status" value="1"/>
</dbReference>
<evidence type="ECO:0000256" key="1">
    <source>
        <dbReference type="ARBA" id="ARBA00022527"/>
    </source>
</evidence>
<dbReference type="SUPFAM" id="SSF56112">
    <property type="entry name" value="Protein kinase-like (PK-like)"/>
    <property type="match status" value="1"/>
</dbReference>
<keyword evidence="9" id="KW-1185">Reference proteome</keyword>
<accession>A0AAD5LCQ5</accession>
<name>A0AAD5LCQ5_PYTIN</name>
<feature type="compositionally biased region" description="Polar residues" evidence="6">
    <location>
        <begin position="816"/>
        <end position="837"/>
    </location>
</feature>
<dbReference type="Pfam" id="PF00069">
    <property type="entry name" value="Pkinase"/>
    <property type="match status" value="1"/>
</dbReference>
<evidence type="ECO:0000256" key="4">
    <source>
        <dbReference type="ARBA" id="ARBA00022777"/>
    </source>
</evidence>
<dbReference type="InterPro" id="IPR027417">
    <property type="entry name" value="P-loop_NTPase"/>
</dbReference>
<feature type="region of interest" description="Disordered" evidence="6">
    <location>
        <begin position="568"/>
        <end position="589"/>
    </location>
</feature>
<evidence type="ECO:0000313" key="8">
    <source>
        <dbReference type="EMBL" id="KAJ0395359.1"/>
    </source>
</evidence>
<dbReference type="SMART" id="SM00220">
    <property type="entry name" value="S_TKc"/>
    <property type="match status" value="1"/>
</dbReference>
<dbReference type="Gene3D" id="1.10.418.10">
    <property type="entry name" value="Calponin-like domain"/>
    <property type="match status" value="1"/>
</dbReference>
<dbReference type="Gene3D" id="3.40.50.300">
    <property type="entry name" value="P-loop containing nucleotide triphosphate hydrolases"/>
    <property type="match status" value="1"/>
</dbReference>
<comment type="caution">
    <text evidence="8">The sequence shown here is derived from an EMBL/GenBank/DDBJ whole genome shotgun (WGS) entry which is preliminary data.</text>
</comment>
<dbReference type="GO" id="GO:0005737">
    <property type="term" value="C:cytoplasm"/>
    <property type="evidence" value="ECO:0007669"/>
    <property type="project" value="UniProtKB-ARBA"/>
</dbReference>
<dbReference type="Pfam" id="PF06294">
    <property type="entry name" value="CH_2"/>
    <property type="match status" value="1"/>
</dbReference>
<feature type="domain" description="Protein kinase" evidence="7">
    <location>
        <begin position="77"/>
        <end position="343"/>
    </location>
</feature>